<evidence type="ECO:0000313" key="3">
    <source>
        <dbReference type="EMBL" id="EFB91040.1"/>
    </source>
</evidence>
<dbReference type="PANTHER" id="PTHR34297">
    <property type="entry name" value="HYPOTHETICAL CYTOSOLIC PROTEIN-RELATED"/>
    <property type="match status" value="1"/>
</dbReference>
<protein>
    <recommendedName>
        <fullName evidence="5">Asp23/Gls24 family envelope stress response protein</fullName>
    </recommendedName>
</protein>
<evidence type="ECO:0000313" key="4">
    <source>
        <dbReference type="Proteomes" id="UP000006462"/>
    </source>
</evidence>
<evidence type="ECO:0000256" key="2">
    <source>
        <dbReference type="SAM" id="MobiDB-lite"/>
    </source>
</evidence>
<dbReference type="Pfam" id="PF03780">
    <property type="entry name" value="Asp23"/>
    <property type="match status" value="1"/>
</dbReference>
<keyword evidence="4" id="KW-1185">Reference proteome</keyword>
<gene>
    <name evidence="3" type="ORF">HMPREF7215_0632</name>
</gene>
<proteinExistence type="inferred from homology"/>
<sequence length="167" mass="18247">MTPIDELDQTSEPLYKSDFDLERAVEEAREEDPKSNDGSLHISEDVVQEIARRALARVSSVVPANVGMSVLGLGRKNPEGVRVSLEEGTQSQISVDAYVLVRYGLRIPDVAWDLQEFLKKELESSTGYEVKAVNIFVQGVYFGEQAPKEDQGTGETGTKAAVTTAGE</sequence>
<dbReference type="GeneID" id="90985848"/>
<dbReference type="RefSeq" id="WP_009164484.1">
    <property type="nucleotide sequence ID" value="NZ_ADFP01000051.1"/>
</dbReference>
<feature type="region of interest" description="Disordered" evidence="2">
    <location>
        <begin position="147"/>
        <end position="167"/>
    </location>
</feature>
<reference evidence="3 4" key="1">
    <citation type="submission" date="2009-12" db="EMBL/GenBank/DDBJ databases">
        <authorList>
            <person name="Shrivastava S."/>
            <person name="Madupu R."/>
            <person name="Durkin A.S."/>
            <person name="Torralba M."/>
            <person name="Methe B."/>
            <person name="Sutton G.G."/>
            <person name="Strausberg R.L."/>
            <person name="Nelson K.E."/>
        </authorList>
    </citation>
    <scope>NUCLEOTIDE SEQUENCE [LARGE SCALE GENOMIC DNA]</scope>
    <source>
        <strain evidence="3 4">W5455</strain>
    </source>
</reference>
<name>A0ABP2HUR2_9BACT</name>
<comment type="caution">
    <text evidence="3">The sequence shown here is derived from an EMBL/GenBank/DDBJ whole genome shotgun (WGS) entry which is preliminary data.</text>
</comment>
<dbReference type="EMBL" id="ADFP01000051">
    <property type="protein sequence ID" value="EFB91040.1"/>
    <property type="molecule type" value="Genomic_DNA"/>
</dbReference>
<evidence type="ECO:0000256" key="1">
    <source>
        <dbReference type="ARBA" id="ARBA00005721"/>
    </source>
</evidence>
<accession>A0ABP2HUR2</accession>
<dbReference type="PANTHER" id="PTHR34297:SF1">
    <property type="entry name" value="ASP23_GLS24 FAMILY ENVELOPE STRESS RESPONSE PROTEIN"/>
    <property type="match status" value="1"/>
</dbReference>
<organism evidence="3 4">
    <name type="scientific">Pyramidobacter piscolens W5455</name>
    <dbReference type="NCBI Taxonomy" id="352165"/>
    <lineage>
        <taxon>Bacteria</taxon>
        <taxon>Thermotogati</taxon>
        <taxon>Synergistota</taxon>
        <taxon>Synergistia</taxon>
        <taxon>Synergistales</taxon>
        <taxon>Dethiosulfovibrionaceae</taxon>
        <taxon>Pyramidobacter</taxon>
    </lineage>
</organism>
<evidence type="ECO:0008006" key="5">
    <source>
        <dbReference type="Google" id="ProtNLM"/>
    </source>
</evidence>
<dbReference type="Proteomes" id="UP000006462">
    <property type="component" value="Unassembled WGS sequence"/>
</dbReference>
<dbReference type="InterPro" id="IPR005531">
    <property type="entry name" value="Asp23"/>
</dbReference>
<comment type="similarity">
    <text evidence="1">Belongs to the asp23 family.</text>
</comment>